<keyword evidence="5 15" id="KW-0378">Hydrolase</keyword>
<evidence type="ECO:0000256" key="1">
    <source>
        <dbReference type="ARBA" id="ARBA00007504"/>
    </source>
</evidence>
<evidence type="ECO:0000313" key="18">
    <source>
        <dbReference type="EMBL" id="MBK6088846.1"/>
    </source>
</evidence>
<dbReference type="InterPro" id="IPR014001">
    <property type="entry name" value="Helicase_ATP-bd"/>
</dbReference>
<dbReference type="GO" id="GO:0043138">
    <property type="term" value="F:3'-5' DNA helicase activity"/>
    <property type="evidence" value="ECO:0007669"/>
    <property type="project" value="UniProtKB-EC"/>
</dbReference>
<dbReference type="InterPro" id="IPR033454">
    <property type="entry name" value="RecG_wedge"/>
</dbReference>
<dbReference type="SUPFAM" id="SSF50249">
    <property type="entry name" value="Nucleic acid-binding proteins"/>
    <property type="match status" value="1"/>
</dbReference>
<dbReference type="RefSeq" id="WP_201427669.1">
    <property type="nucleotide sequence ID" value="NZ_JAEQMG010000091.1"/>
</dbReference>
<dbReference type="Gene3D" id="2.40.50.140">
    <property type="entry name" value="Nucleic acid-binding proteins"/>
    <property type="match status" value="1"/>
</dbReference>
<evidence type="ECO:0000256" key="2">
    <source>
        <dbReference type="ARBA" id="ARBA00017846"/>
    </source>
</evidence>
<dbReference type="GO" id="GO:0006281">
    <property type="term" value="P:DNA repair"/>
    <property type="evidence" value="ECO:0007669"/>
    <property type="project" value="UniProtKB-UniRule"/>
</dbReference>
<keyword evidence="7 15" id="KW-0067">ATP-binding</keyword>
<dbReference type="AlphaFoldDB" id="A0A935C1T4"/>
<keyword evidence="9 15" id="KW-0233">DNA recombination</keyword>
<dbReference type="PANTHER" id="PTHR47964">
    <property type="entry name" value="ATP-DEPENDENT DNA HELICASE HOMOLOG RECG, CHLOROPLASTIC"/>
    <property type="match status" value="1"/>
</dbReference>
<dbReference type="GO" id="GO:0006310">
    <property type="term" value="P:DNA recombination"/>
    <property type="evidence" value="ECO:0007669"/>
    <property type="project" value="UniProtKB-UniRule"/>
</dbReference>
<evidence type="ECO:0000256" key="14">
    <source>
        <dbReference type="ARBA" id="ARBA00048988"/>
    </source>
</evidence>
<dbReference type="Gene3D" id="1.10.150.20">
    <property type="entry name" value="5' to 3' exonuclease, C-terminal subdomain"/>
    <property type="match status" value="1"/>
</dbReference>
<dbReference type="InterPro" id="IPR004609">
    <property type="entry name" value="ATP-dep_DNA_helicase_RecG"/>
</dbReference>
<dbReference type="InterPro" id="IPR027417">
    <property type="entry name" value="P-loop_NTPase"/>
</dbReference>
<dbReference type="EC" id="5.6.2.4" evidence="13 15"/>
<evidence type="ECO:0000256" key="12">
    <source>
        <dbReference type="ARBA" id="ARBA00034617"/>
    </source>
</evidence>
<evidence type="ECO:0000256" key="11">
    <source>
        <dbReference type="ARBA" id="ARBA00023235"/>
    </source>
</evidence>
<comment type="catalytic activity">
    <reaction evidence="12 15">
        <text>Couples ATP hydrolysis with the unwinding of duplex DNA by translocating in the 3'-5' direction.</text>
        <dbReference type="EC" id="5.6.2.4"/>
    </reaction>
</comment>
<dbReference type="InterPro" id="IPR012340">
    <property type="entry name" value="NA-bd_OB-fold"/>
</dbReference>
<comment type="caution">
    <text evidence="18">The sequence shown here is derived from an EMBL/GenBank/DDBJ whole genome shotgun (WGS) entry which is preliminary data.</text>
</comment>
<keyword evidence="4 15" id="KW-0227">DNA damage</keyword>
<dbReference type="PANTHER" id="PTHR47964:SF1">
    <property type="entry name" value="ATP-DEPENDENT DNA HELICASE HOMOLOG RECG, CHLOROPLASTIC"/>
    <property type="match status" value="1"/>
</dbReference>
<dbReference type="GO" id="GO:0016787">
    <property type="term" value="F:hydrolase activity"/>
    <property type="evidence" value="ECO:0007669"/>
    <property type="project" value="UniProtKB-KW"/>
</dbReference>
<dbReference type="Pfam" id="PF00271">
    <property type="entry name" value="Helicase_C"/>
    <property type="match status" value="1"/>
</dbReference>
<organism evidence="18 19">
    <name type="scientific">Ruminococcus difficilis</name>
    <dbReference type="NCBI Taxonomy" id="2763069"/>
    <lineage>
        <taxon>Bacteria</taxon>
        <taxon>Bacillati</taxon>
        <taxon>Bacillota</taxon>
        <taxon>Clostridia</taxon>
        <taxon>Eubacteriales</taxon>
        <taxon>Oscillospiraceae</taxon>
        <taxon>Ruminococcus</taxon>
    </lineage>
</organism>
<dbReference type="Pfam" id="PF17191">
    <property type="entry name" value="RecG_wedge"/>
    <property type="match status" value="1"/>
</dbReference>
<dbReference type="GO" id="GO:0005524">
    <property type="term" value="F:ATP binding"/>
    <property type="evidence" value="ECO:0007669"/>
    <property type="project" value="UniProtKB-KW"/>
</dbReference>
<dbReference type="Gene3D" id="3.40.50.300">
    <property type="entry name" value="P-loop containing nucleotide triphosphate hydrolases"/>
    <property type="match status" value="2"/>
</dbReference>
<evidence type="ECO:0000256" key="15">
    <source>
        <dbReference type="RuleBase" id="RU363016"/>
    </source>
</evidence>
<evidence type="ECO:0000256" key="9">
    <source>
        <dbReference type="ARBA" id="ARBA00023172"/>
    </source>
</evidence>
<dbReference type="CDD" id="cd17992">
    <property type="entry name" value="DEXHc_RecG"/>
    <property type="match status" value="1"/>
</dbReference>
<protein>
    <recommendedName>
        <fullName evidence="2 15">ATP-dependent DNA helicase RecG</fullName>
        <ecNumber evidence="13 15">5.6.2.4</ecNumber>
    </recommendedName>
</protein>
<evidence type="ECO:0000256" key="7">
    <source>
        <dbReference type="ARBA" id="ARBA00022840"/>
    </source>
</evidence>
<dbReference type="GO" id="GO:0003677">
    <property type="term" value="F:DNA binding"/>
    <property type="evidence" value="ECO:0007669"/>
    <property type="project" value="UniProtKB-KW"/>
</dbReference>
<dbReference type="InterPro" id="IPR001650">
    <property type="entry name" value="Helicase_C-like"/>
</dbReference>
<dbReference type="PROSITE" id="PS51192">
    <property type="entry name" value="HELICASE_ATP_BIND_1"/>
    <property type="match status" value="1"/>
</dbReference>
<comment type="catalytic activity">
    <reaction evidence="14 15">
        <text>ATP + H2O = ADP + phosphate + H(+)</text>
        <dbReference type="Rhea" id="RHEA:13065"/>
        <dbReference type="ChEBI" id="CHEBI:15377"/>
        <dbReference type="ChEBI" id="CHEBI:15378"/>
        <dbReference type="ChEBI" id="CHEBI:30616"/>
        <dbReference type="ChEBI" id="CHEBI:43474"/>
        <dbReference type="ChEBI" id="CHEBI:456216"/>
        <dbReference type="EC" id="5.6.2.4"/>
    </reaction>
</comment>
<evidence type="ECO:0000256" key="3">
    <source>
        <dbReference type="ARBA" id="ARBA00022741"/>
    </source>
</evidence>
<dbReference type="InterPro" id="IPR047112">
    <property type="entry name" value="RecG/Mfd"/>
</dbReference>
<dbReference type="NCBIfam" id="TIGR00643">
    <property type="entry name" value="recG"/>
    <property type="match status" value="1"/>
</dbReference>
<feature type="domain" description="Helicase C-terminal" evidence="17">
    <location>
        <begin position="450"/>
        <end position="610"/>
    </location>
</feature>
<keyword evidence="8" id="KW-0238">DNA-binding</keyword>
<keyword evidence="6 15" id="KW-0347">Helicase</keyword>
<evidence type="ECO:0000256" key="13">
    <source>
        <dbReference type="ARBA" id="ARBA00034808"/>
    </source>
</evidence>
<dbReference type="PROSITE" id="PS51194">
    <property type="entry name" value="HELICASE_CTER"/>
    <property type="match status" value="1"/>
</dbReference>
<comment type="function">
    <text evidence="15">Plays a critical role in recombination and DNA repair. Helps process Holliday junction intermediates to mature products by catalyzing branch migration. Has replication fork regression activity, unwinds stalled or blocked replication forks to make a HJ that can be resolved. Has a DNA unwinding activity characteristic of a DNA helicase with 3'-5' polarity.</text>
</comment>
<dbReference type="InterPro" id="IPR011545">
    <property type="entry name" value="DEAD/DEAH_box_helicase_dom"/>
</dbReference>
<keyword evidence="11" id="KW-0413">Isomerase</keyword>
<dbReference type="SMART" id="SM00490">
    <property type="entry name" value="HELICc"/>
    <property type="match status" value="1"/>
</dbReference>
<gene>
    <name evidence="18" type="primary">recG</name>
    <name evidence="18" type="ORF">JKK62_09330</name>
</gene>
<dbReference type="NCBIfam" id="NF008165">
    <property type="entry name" value="PRK10917.1-3"/>
    <property type="match status" value="1"/>
</dbReference>
<feature type="domain" description="Helicase ATP-binding" evidence="16">
    <location>
        <begin position="270"/>
        <end position="431"/>
    </location>
</feature>
<dbReference type="SUPFAM" id="SSF52540">
    <property type="entry name" value="P-loop containing nucleoside triphosphate hydrolases"/>
    <property type="match status" value="2"/>
</dbReference>
<evidence type="ECO:0000313" key="19">
    <source>
        <dbReference type="Proteomes" id="UP000633365"/>
    </source>
</evidence>
<comment type="similarity">
    <text evidence="1 15">Belongs to the helicase family. RecG subfamily.</text>
</comment>
<keyword evidence="3 15" id="KW-0547">Nucleotide-binding</keyword>
<evidence type="ECO:0000256" key="10">
    <source>
        <dbReference type="ARBA" id="ARBA00023204"/>
    </source>
</evidence>
<accession>A0A935C1T4</accession>
<dbReference type="CDD" id="cd04488">
    <property type="entry name" value="RecG_wedge_OBF"/>
    <property type="match status" value="1"/>
</dbReference>
<dbReference type="SMART" id="SM00487">
    <property type="entry name" value="DEXDc"/>
    <property type="match status" value="1"/>
</dbReference>
<dbReference type="Pfam" id="PF19833">
    <property type="entry name" value="RecG_dom3_C"/>
    <property type="match status" value="1"/>
</dbReference>
<keyword evidence="19" id="KW-1185">Reference proteome</keyword>
<proteinExistence type="inferred from homology"/>
<dbReference type="Pfam" id="PF00270">
    <property type="entry name" value="DEAD"/>
    <property type="match status" value="1"/>
</dbReference>
<sequence>MPSLFKTPVSALSGVGPKRAEQFEKLGISSVGELIQFYPRAYEDWSEVTPIADITEEGTYCVKAVVGSAVSNTMLAGGRFICKTTVYDDTGTVKLVFFNNKYISQMLAYGAEYFFYGKITFDSYGSQMVAPAFSPARQGPHIHPVYRSTAGLNSKTIEGAVQKSLKMLPETVGDPLPEGIRKKFDLCGLRKAIEDIHFPKTTADLEYARRRLVTEELVVLNLGMRSLRDHSRTLSGVKIHEDFSAQFEELLPFELTGAQKRAIADCVNDMLSKPSQMNRLVQGDVGSGKTAVAASVCFTVIKNGFQAAFMAPTEILAAQHYETFQKLLEGTGVTVGLLTGSLRESDKKRVRSGLADGTIQLVIGTHALITDKTEFNNLGLAVTDEQHRFGVAQRAKLLSKGDNPHLLVMSATPIPRTLGLIIFGDLDISVIDELPPNRKPVRTVLLPASGRGRIYKFIREEVSRGRQAYIVCPLVEEGELEGVASAEEYAAELMLKYFPDIPVGVVHGKLKPAEKDAVMDGFARNEYKILVATTVIEVGVDVPNASVMLIENAERFGLSQLHQLRGRVGRGDAQSFCVMISDRMNQVTRQRLEVMCSTNDGFKIADEDLKMRGPGDFFGERQHGLPQLAIADFADTKSLELSQKIADEIMFRYKDLRSDELRLLNAEIDRLFSRGGHNTMN</sequence>
<evidence type="ECO:0000256" key="4">
    <source>
        <dbReference type="ARBA" id="ARBA00022763"/>
    </source>
</evidence>
<keyword evidence="10 15" id="KW-0234">DNA repair</keyword>
<dbReference type="Proteomes" id="UP000633365">
    <property type="component" value="Unassembled WGS sequence"/>
</dbReference>
<dbReference type="EMBL" id="JAEQMG010000091">
    <property type="protein sequence ID" value="MBK6088846.1"/>
    <property type="molecule type" value="Genomic_DNA"/>
</dbReference>
<dbReference type="InterPro" id="IPR045562">
    <property type="entry name" value="RecG_dom3_C"/>
</dbReference>
<evidence type="ECO:0000256" key="6">
    <source>
        <dbReference type="ARBA" id="ARBA00022806"/>
    </source>
</evidence>
<name>A0A935C1T4_9FIRM</name>
<evidence type="ECO:0000259" key="17">
    <source>
        <dbReference type="PROSITE" id="PS51194"/>
    </source>
</evidence>
<evidence type="ECO:0000259" key="16">
    <source>
        <dbReference type="PROSITE" id="PS51192"/>
    </source>
</evidence>
<dbReference type="NCBIfam" id="NF008168">
    <property type="entry name" value="PRK10917.2-2"/>
    <property type="match status" value="1"/>
</dbReference>
<reference evidence="18" key="1">
    <citation type="submission" date="2021-01" db="EMBL/GenBank/DDBJ databases">
        <title>Genome public.</title>
        <authorList>
            <person name="Liu C."/>
            <person name="Sun Q."/>
        </authorList>
    </citation>
    <scope>NUCLEOTIDE SEQUENCE</scope>
    <source>
        <strain evidence="18">M6</strain>
    </source>
</reference>
<evidence type="ECO:0000256" key="8">
    <source>
        <dbReference type="ARBA" id="ARBA00023125"/>
    </source>
</evidence>
<evidence type="ECO:0000256" key="5">
    <source>
        <dbReference type="ARBA" id="ARBA00022801"/>
    </source>
</evidence>